<evidence type="ECO:0000313" key="1">
    <source>
        <dbReference type="EMBL" id="KKN16573.1"/>
    </source>
</evidence>
<dbReference type="AlphaFoldDB" id="A0A0F9RH19"/>
<proteinExistence type="predicted"/>
<organism evidence="1">
    <name type="scientific">marine sediment metagenome</name>
    <dbReference type="NCBI Taxonomy" id="412755"/>
    <lineage>
        <taxon>unclassified sequences</taxon>
        <taxon>metagenomes</taxon>
        <taxon>ecological metagenomes</taxon>
    </lineage>
</organism>
<comment type="caution">
    <text evidence="1">The sequence shown here is derived from an EMBL/GenBank/DDBJ whole genome shotgun (WGS) entry which is preliminary data.</text>
</comment>
<sequence length="96" mass="10478">MAATTDQTFWGFLYWLKNNPFKSIDAMNEDDLDAMVLAFVTVNVTLCTFSTTDPGSYGTLEYPQKGGLTDGNGVTAAQTQAVIDQSHYPEQHYSGG</sequence>
<accession>A0A0F9RH19</accession>
<gene>
    <name evidence="1" type="ORF">LCGC14_0974530</name>
</gene>
<name>A0A0F9RH19_9ZZZZ</name>
<dbReference type="EMBL" id="LAZR01003601">
    <property type="protein sequence ID" value="KKN16573.1"/>
    <property type="molecule type" value="Genomic_DNA"/>
</dbReference>
<protein>
    <submittedName>
        <fullName evidence="1">Uncharacterized protein</fullName>
    </submittedName>
</protein>
<reference evidence="1" key="1">
    <citation type="journal article" date="2015" name="Nature">
        <title>Complex archaea that bridge the gap between prokaryotes and eukaryotes.</title>
        <authorList>
            <person name="Spang A."/>
            <person name="Saw J.H."/>
            <person name="Jorgensen S.L."/>
            <person name="Zaremba-Niedzwiedzka K."/>
            <person name="Martijn J."/>
            <person name="Lind A.E."/>
            <person name="van Eijk R."/>
            <person name="Schleper C."/>
            <person name="Guy L."/>
            <person name="Ettema T.J."/>
        </authorList>
    </citation>
    <scope>NUCLEOTIDE SEQUENCE</scope>
</reference>